<dbReference type="GO" id="GO:0071111">
    <property type="term" value="F:cyclic-guanylate-specific phosphodiesterase activity"/>
    <property type="evidence" value="ECO:0007669"/>
    <property type="project" value="InterPro"/>
</dbReference>
<comment type="caution">
    <text evidence="3">The sequence shown here is derived from an EMBL/GenBank/DDBJ whole genome shotgun (WGS) entry which is preliminary data.</text>
</comment>
<feature type="domain" description="GGDEF" evidence="2">
    <location>
        <begin position="279"/>
        <end position="409"/>
    </location>
</feature>
<evidence type="ECO:0000313" key="3">
    <source>
        <dbReference type="EMBL" id="EEX69522.1"/>
    </source>
</evidence>
<sequence>MILQFKENEVEKEVARLTKEYDIVRLVDPEECHAFTIGENNSYEYGPSCYSVWRSTNRCRNCTSLRALKTGMEFRKTEVKDGDLYFITSRPIEILRADDTTFSCVIEMIHIERGKGMRRDGHHAVLQDGFDKRAFAETLRMAMQNLPTGVIWFDTEQHCIYANSEAFRLFEIPDDLQELEAILTNWFQEDALRSPEAAVWLQQYERAGAPASFQICRYPLNDGAGAEVGMYFLISDCTQDQKNMDLEHFGTMHDNLTGIYNKYGFYRQARRVMGENPGISYLMVCLNFGDFKLLNGLYGMTKGNELLMRVGSMLRRHYGMDARTAYGRIRADRFAMLIPEAIFDPDAYLKTVETIMHGLAAIHFDLQIAVGICRVEDNRTPISILCDRAFLAASVLKTQESNGYVWYSEHMMSEKIRDRAILSRFSDALSRGEVQIYLQAQVAADSRRVIGAEALSRWVCDDGRVIPPAMFIPILEEHGKIWQLDYHIWELACSLLKSWQGSEDFADYCISVNISVKDIYYLDLYEVFTHLVEEYKIDPAKLELEITETVFMDKPKEAILLIQRLKEYGFRIAIDDFGSGYSSLSFLKDIQADILKIDMGFLRKTEHQERSRIILRSIVALARELGMPTVVEGVETSQQVHDLVKIGCDIFQGFYFSRPIPVADFETRFRAGEIRPLRMKSGAAGNVEEEAEEAEGTEG</sequence>
<dbReference type="InterPro" id="IPR029787">
    <property type="entry name" value="Nucleotide_cyclase"/>
</dbReference>
<dbReference type="GeneID" id="93482522"/>
<reference evidence="3" key="1">
    <citation type="submission" date="2009-09" db="EMBL/GenBank/DDBJ databases">
        <authorList>
            <person name="Weinstock G."/>
            <person name="Sodergren E."/>
            <person name="Clifton S."/>
            <person name="Fulton L."/>
            <person name="Fulton B."/>
            <person name="Courtney L."/>
            <person name="Fronick C."/>
            <person name="Harrison M."/>
            <person name="Strong C."/>
            <person name="Farmer C."/>
            <person name="Delahaunty K."/>
            <person name="Markovic C."/>
            <person name="Hall O."/>
            <person name="Minx P."/>
            <person name="Tomlinson C."/>
            <person name="Mitreva M."/>
            <person name="Nelson J."/>
            <person name="Hou S."/>
            <person name="Wollam A."/>
            <person name="Pepin K.H."/>
            <person name="Johnson M."/>
            <person name="Bhonagiri V."/>
            <person name="Nash W.E."/>
            <person name="Warren W."/>
            <person name="Chinwalla A."/>
            <person name="Mardis E.R."/>
            <person name="Wilson R.K."/>
        </authorList>
    </citation>
    <scope>NUCLEOTIDE SEQUENCE [LARGE SCALE GENOMIC DNA]</scope>
    <source>
        <strain evidence="3">DSM 20544</strain>
    </source>
</reference>
<dbReference type="InterPro" id="IPR043128">
    <property type="entry name" value="Rev_trsase/Diguanyl_cyclase"/>
</dbReference>
<dbReference type="SUPFAM" id="SSF141868">
    <property type="entry name" value="EAL domain-like"/>
    <property type="match status" value="1"/>
</dbReference>
<name>C9KK72_9FIRM</name>
<dbReference type="PANTHER" id="PTHR33121">
    <property type="entry name" value="CYCLIC DI-GMP PHOSPHODIESTERASE PDEF"/>
    <property type="match status" value="1"/>
</dbReference>
<dbReference type="STRING" id="500635.MITSMUL_03571"/>
<dbReference type="InterPro" id="IPR000014">
    <property type="entry name" value="PAS"/>
</dbReference>
<dbReference type="PATRIC" id="fig|500635.8.peg.965"/>
<organism evidence="3 4">
    <name type="scientific">Mitsuokella multacida DSM 20544</name>
    <dbReference type="NCBI Taxonomy" id="500635"/>
    <lineage>
        <taxon>Bacteria</taxon>
        <taxon>Bacillati</taxon>
        <taxon>Bacillota</taxon>
        <taxon>Negativicutes</taxon>
        <taxon>Selenomonadales</taxon>
        <taxon>Selenomonadaceae</taxon>
        <taxon>Mitsuokella</taxon>
    </lineage>
</organism>
<feature type="domain" description="EAL" evidence="1">
    <location>
        <begin position="418"/>
        <end position="673"/>
    </location>
</feature>
<dbReference type="PROSITE" id="PS50887">
    <property type="entry name" value="GGDEF"/>
    <property type="match status" value="1"/>
</dbReference>
<gene>
    <name evidence="3" type="ORF">MITSMUL_03571</name>
</gene>
<keyword evidence="4" id="KW-1185">Reference proteome</keyword>
<evidence type="ECO:0000259" key="2">
    <source>
        <dbReference type="PROSITE" id="PS50887"/>
    </source>
</evidence>
<dbReference type="Pfam" id="PF00563">
    <property type="entry name" value="EAL"/>
    <property type="match status" value="1"/>
</dbReference>
<dbReference type="EMBL" id="ABWK02000009">
    <property type="protein sequence ID" value="EEX69522.1"/>
    <property type="molecule type" value="Genomic_DNA"/>
</dbReference>
<dbReference type="eggNOG" id="COG5001">
    <property type="taxonomic scope" value="Bacteria"/>
</dbReference>
<evidence type="ECO:0000259" key="1">
    <source>
        <dbReference type="PROSITE" id="PS50883"/>
    </source>
</evidence>
<dbReference type="InterPro" id="IPR001633">
    <property type="entry name" value="EAL_dom"/>
</dbReference>
<dbReference type="InterPro" id="IPR050706">
    <property type="entry name" value="Cyclic-di-GMP_PDE-like"/>
</dbReference>
<dbReference type="CDD" id="cd01948">
    <property type="entry name" value="EAL"/>
    <property type="match status" value="1"/>
</dbReference>
<dbReference type="SUPFAM" id="SSF55073">
    <property type="entry name" value="Nucleotide cyclase"/>
    <property type="match status" value="1"/>
</dbReference>
<accession>C9KK72</accession>
<dbReference type="Proteomes" id="UP000003671">
    <property type="component" value="Unassembled WGS sequence"/>
</dbReference>
<dbReference type="SMART" id="SM00052">
    <property type="entry name" value="EAL"/>
    <property type="match status" value="1"/>
</dbReference>
<dbReference type="Gene3D" id="3.20.20.450">
    <property type="entry name" value="EAL domain"/>
    <property type="match status" value="1"/>
</dbReference>
<dbReference type="RefSeq" id="WP_005839698.1">
    <property type="nucleotide sequence ID" value="NZ_GG697141.2"/>
</dbReference>
<dbReference type="InterPro" id="IPR000160">
    <property type="entry name" value="GGDEF_dom"/>
</dbReference>
<protein>
    <submittedName>
        <fullName evidence="3">Cyclic diguanylate phosphodiesterase (EAL) domain protein</fullName>
    </submittedName>
</protein>
<proteinExistence type="predicted"/>
<dbReference type="Pfam" id="PF13188">
    <property type="entry name" value="PAS_8"/>
    <property type="match status" value="1"/>
</dbReference>
<dbReference type="SMART" id="SM00267">
    <property type="entry name" value="GGDEF"/>
    <property type="match status" value="1"/>
</dbReference>
<dbReference type="PROSITE" id="PS50883">
    <property type="entry name" value="EAL"/>
    <property type="match status" value="1"/>
</dbReference>
<dbReference type="Pfam" id="PF00990">
    <property type="entry name" value="GGDEF"/>
    <property type="match status" value="1"/>
</dbReference>
<dbReference type="InterPro" id="IPR035919">
    <property type="entry name" value="EAL_sf"/>
</dbReference>
<dbReference type="InterPro" id="IPR035965">
    <property type="entry name" value="PAS-like_dom_sf"/>
</dbReference>
<evidence type="ECO:0000313" key="4">
    <source>
        <dbReference type="Proteomes" id="UP000003671"/>
    </source>
</evidence>
<dbReference type="Gene3D" id="3.30.70.270">
    <property type="match status" value="1"/>
</dbReference>
<dbReference type="HOGENOM" id="CLU_000445_70_20_9"/>
<dbReference type="PANTHER" id="PTHR33121:SF71">
    <property type="entry name" value="OXYGEN SENSOR PROTEIN DOSP"/>
    <property type="match status" value="1"/>
</dbReference>
<dbReference type="AlphaFoldDB" id="C9KK72"/>
<dbReference type="SUPFAM" id="SSF55785">
    <property type="entry name" value="PYP-like sensor domain (PAS domain)"/>
    <property type="match status" value="1"/>
</dbReference>